<dbReference type="SUPFAM" id="SSF57889">
    <property type="entry name" value="Cysteine-rich domain"/>
    <property type="match status" value="1"/>
</dbReference>
<dbReference type="InterPro" id="IPR046349">
    <property type="entry name" value="C1-like_sf"/>
</dbReference>
<reference evidence="5 6" key="1">
    <citation type="submission" date="2019-11" db="EMBL/GenBank/DDBJ databases">
        <title>Whole genome sequence of Oryza granulata.</title>
        <authorList>
            <person name="Li W."/>
        </authorList>
    </citation>
    <scope>NUCLEOTIDE SEQUENCE [LARGE SCALE GENOMIC DNA]</scope>
    <source>
        <strain evidence="6">cv. Menghai</strain>
        <tissue evidence="5">Leaf</tissue>
    </source>
</reference>
<evidence type="ECO:0000313" key="5">
    <source>
        <dbReference type="EMBL" id="KAF0922483.1"/>
    </source>
</evidence>
<keyword evidence="2" id="KW-0560">Oxidoreductase</keyword>
<dbReference type="InterPro" id="IPR052259">
    <property type="entry name" value="Nucleoredoxin-like"/>
</dbReference>
<evidence type="ECO:0000313" key="6">
    <source>
        <dbReference type="Proteomes" id="UP000479710"/>
    </source>
</evidence>
<sequence length="134" mass="15079">MAHGADVAIGPVGKTVTKDVKTPLMAHGADAFPFTEEKLQELEKKIDEMAKGWHEKLKHDLHEEHELVLTRCSTYGCDACREMGNSWSYRCKECDFDLHPKCALEEDEEKKGDEKGEVNAEGLRVVEAYLNVGM</sequence>
<evidence type="ECO:0000256" key="1">
    <source>
        <dbReference type="ARBA" id="ARBA00022737"/>
    </source>
</evidence>
<evidence type="ECO:0000256" key="2">
    <source>
        <dbReference type="ARBA" id="ARBA00023002"/>
    </source>
</evidence>
<dbReference type="InterPro" id="IPR004146">
    <property type="entry name" value="DC1"/>
</dbReference>
<dbReference type="AlphaFoldDB" id="A0A6G1EEW5"/>
<keyword evidence="6" id="KW-1185">Reference proteome</keyword>
<evidence type="ECO:0000256" key="3">
    <source>
        <dbReference type="ARBA" id="ARBA00023027"/>
    </source>
</evidence>
<dbReference type="PANTHER" id="PTHR13871">
    <property type="entry name" value="THIOREDOXIN"/>
    <property type="match status" value="1"/>
</dbReference>
<dbReference type="OrthoDB" id="1692119at2759"/>
<dbReference type="Pfam" id="PF03107">
    <property type="entry name" value="C1_2"/>
    <property type="match status" value="1"/>
</dbReference>
<dbReference type="GO" id="GO:0016491">
    <property type="term" value="F:oxidoreductase activity"/>
    <property type="evidence" value="ECO:0007669"/>
    <property type="project" value="UniProtKB-KW"/>
</dbReference>
<gene>
    <name evidence="5" type="ORF">E2562_037267</name>
</gene>
<dbReference type="EMBL" id="SPHZ02000004">
    <property type="protein sequence ID" value="KAF0922483.1"/>
    <property type="molecule type" value="Genomic_DNA"/>
</dbReference>
<evidence type="ECO:0000259" key="4">
    <source>
        <dbReference type="Pfam" id="PF03107"/>
    </source>
</evidence>
<protein>
    <recommendedName>
        <fullName evidence="4">DC1 domain-containing protein</fullName>
    </recommendedName>
</protein>
<accession>A0A6G1EEW5</accession>
<comment type="caution">
    <text evidence="5">The sequence shown here is derived from an EMBL/GenBank/DDBJ whole genome shotgun (WGS) entry which is preliminary data.</text>
</comment>
<organism evidence="5 6">
    <name type="scientific">Oryza meyeriana var. granulata</name>
    <dbReference type="NCBI Taxonomy" id="110450"/>
    <lineage>
        <taxon>Eukaryota</taxon>
        <taxon>Viridiplantae</taxon>
        <taxon>Streptophyta</taxon>
        <taxon>Embryophyta</taxon>
        <taxon>Tracheophyta</taxon>
        <taxon>Spermatophyta</taxon>
        <taxon>Magnoliopsida</taxon>
        <taxon>Liliopsida</taxon>
        <taxon>Poales</taxon>
        <taxon>Poaceae</taxon>
        <taxon>BOP clade</taxon>
        <taxon>Oryzoideae</taxon>
        <taxon>Oryzeae</taxon>
        <taxon>Oryzinae</taxon>
        <taxon>Oryza</taxon>
        <taxon>Oryza meyeriana</taxon>
    </lineage>
</organism>
<dbReference type="Gene3D" id="3.30.60.20">
    <property type="match status" value="1"/>
</dbReference>
<name>A0A6G1EEW5_9ORYZ</name>
<keyword evidence="1" id="KW-0677">Repeat</keyword>
<keyword evidence="3" id="KW-0520">NAD</keyword>
<feature type="domain" description="DC1" evidence="4">
    <location>
        <begin position="61"/>
        <end position="103"/>
    </location>
</feature>
<dbReference type="PANTHER" id="PTHR13871:SF96">
    <property type="entry name" value="THIOREDOXIN DOMAIN-CONTAINING PROTEIN"/>
    <property type="match status" value="1"/>
</dbReference>
<dbReference type="Proteomes" id="UP000479710">
    <property type="component" value="Unassembled WGS sequence"/>
</dbReference>
<proteinExistence type="predicted"/>